<keyword evidence="3" id="KW-0328">Glycosyltransferase</keyword>
<evidence type="ECO:0000313" key="4">
    <source>
        <dbReference type="Proteomes" id="UP000317093"/>
    </source>
</evidence>
<evidence type="ECO:0000259" key="2">
    <source>
        <dbReference type="Pfam" id="PF13439"/>
    </source>
</evidence>
<proteinExistence type="predicted"/>
<sequence>MAATSTQTDDLIPVWLLGSSFGLRGSSLYTLRLARHLHEYGFHPTIICESAASLPSRAHDELDIHEIPHLTRPYLRSLSTWAMFRHLKDDLKKKPPALIHAQRRHIDDVAVELADRLDCPYVVTVDDIIPVQESLRIQPDRLRAIIAVSPTIERDLVLGAGVPQELVKMIPTGVELPPMPRLPTARSENRIPIVGTACALEPVKGVTYFLMAAELILSAGHDVEFLVAGSGPDEEILRRSARHLDIANRVTFIDHVPDHVALLETVDVFVVPSLEQGLGTVMIEAMALGKPVVATRVGGIKDFFVDNVHALLVPRANHIALAEKIRYLLDNPTRSRQLAIAGQEFVRQHFSADEMTRQTASLYRAVLGEPSLQTTASR</sequence>
<dbReference type="SUPFAM" id="SSF53756">
    <property type="entry name" value="UDP-Glycosyltransferase/glycogen phosphorylase"/>
    <property type="match status" value="1"/>
</dbReference>
<reference evidence="3 4" key="1">
    <citation type="submission" date="2019-02" db="EMBL/GenBank/DDBJ databases">
        <title>Deep-cultivation of Planctomycetes and their phenomic and genomic characterization uncovers novel biology.</title>
        <authorList>
            <person name="Wiegand S."/>
            <person name="Jogler M."/>
            <person name="Boedeker C."/>
            <person name="Pinto D."/>
            <person name="Vollmers J."/>
            <person name="Rivas-Marin E."/>
            <person name="Kohn T."/>
            <person name="Peeters S.H."/>
            <person name="Heuer A."/>
            <person name="Rast P."/>
            <person name="Oberbeckmann S."/>
            <person name="Bunk B."/>
            <person name="Jeske O."/>
            <person name="Meyerdierks A."/>
            <person name="Storesund J.E."/>
            <person name="Kallscheuer N."/>
            <person name="Luecker S."/>
            <person name="Lage O.M."/>
            <person name="Pohl T."/>
            <person name="Merkel B.J."/>
            <person name="Hornburger P."/>
            <person name="Mueller R.-W."/>
            <person name="Bruemmer F."/>
            <person name="Labrenz M."/>
            <person name="Spormann A.M."/>
            <person name="Op den Camp H."/>
            <person name="Overmann J."/>
            <person name="Amann R."/>
            <person name="Jetten M.S.M."/>
            <person name="Mascher T."/>
            <person name="Medema M.H."/>
            <person name="Devos D.P."/>
            <person name="Kaster A.-K."/>
            <person name="Ovreas L."/>
            <person name="Rohde M."/>
            <person name="Galperin M.Y."/>
            <person name="Jogler C."/>
        </authorList>
    </citation>
    <scope>NUCLEOTIDE SEQUENCE [LARGE SCALE GENOMIC DNA]</scope>
    <source>
        <strain evidence="3 4">Pan216</strain>
    </source>
</reference>
<protein>
    <submittedName>
        <fullName evidence="3">Alpha-D-kanosaminyltransferase</fullName>
        <ecNumber evidence="3">2.4.1.301</ecNumber>
    </submittedName>
</protein>
<keyword evidence="3" id="KW-0808">Transferase</keyword>
<dbReference type="InterPro" id="IPR001296">
    <property type="entry name" value="Glyco_trans_1"/>
</dbReference>
<dbReference type="InterPro" id="IPR028098">
    <property type="entry name" value="Glyco_trans_4-like_N"/>
</dbReference>
<dbReference type="Pfam" id="PF13439">
    <property type="entry name" value="Glyco_transf_4"/>
    <property type="match status" value="1"/>
</dbReference>
<evidence type="ECO:0000259" key="1">
    <source>
        <dbReference type="Pfam" id="PF00534"/>
    </source>
</evidence>
<accession>A0A518B5Q0</accession>
<dbReference type="AlphaFoldDB" id="A0A518B5Q0"/>
<dbReference type="EMBL" id="CP036279">
    <property type="protein sequence ID" value="QDU62308.1"/>
    <property type="molecule type" value="Genomic_DNA"/>
</dbReference>
<dbReference type="Proteomes" id="UP000317093">
    <property type="component" value="Chromosome"/>
</dbReference>
<name>A0A518B5Q0_9BACT</name>
<evidence type="ECO:0000313" key="3">
    <source>
        <dbReference type="EMBL" id="QDU62308.1"/>
    </source>
</evidence>
<dbReference type="KEGG" id="knv:Pan216_31750"/>
<dbReference type="PANTHER" id="PTHR12526">
    <property type="entry name" value="GLYCOSYLTRANSFERASE"/>
    <property type="match status" value="1"/>
</dbReference>
<dbReference type="GO" id="GO:0016757">
    <property type="term" value="F:glycosyltransferase activity"/>
    <property type="evidence" value="ECO:0007669"/>
    <property type="project" value="UniProtKB-KW"/>
</dbReference>
<feature type="domain" description="Glycosyltransferase subfamily 4-like N-terminal" evidence="2">
    <location>
        <begin position="25"/>
        <end position="175"/>
    </location>
</feature>
<dbReference type="Gene3D" id="3.40.50.2000">
    <property type="entry name" value="Glycogen Phosphorylase B"/>
    <property type="match status" value="2"/>
</dbReference>
<organism evidence="3 4">
    <name type="scientific">Kolteria novifilia</name>
    <dbReference type="NCBI Taxonomy" id="2527975"/>
    <lineage>
        <taxon>Bacteria</taxon>
        <taxon>Pseudomonadati</taxon>
        <taxon>Planctomycetota</taxon>
        <taxon>Planctomycetia</taxon>
        <taxon>Kolteriales</taxon>
        <taxon>Kolteriaceae</taxon>
        <taxon>Kolteria</taxon>
    </lineage>
</organism>
<feature type="domain" description="Glycosyl transferase family 1" evidence="1">
    <location>
        <begin position="193"/>
        <end position="343"/>
    </location>
</feature>
<dbReference type="CDD" id="cd03801">
    <property type="entry name" value="GT4_PimA-like"/>
    <property type="match status" value="1"/>
</dbReference>
<dbReference type="Pfam" id="PF00534">
    <property type="entry name" value="Glycos_transf_1"/>
    <property type="match status" value="1"/>
</dbReference>
<dbReference type="EC" id="2.4.1.301" evidence="3"/>
<keyword evidence="4" id="KW-1185">Reference proteome</keyword>
<gene>
    <name evidence="3" type="primary">kanE_1</name>
    <name evidence="3" type="ORF">Pan216_31750</name>
</gene>